<dbReference type="EMBL" id="JALNTZ010000007">
    <property type="protein sequence ID" value="KAJ3644834.1"/>
    <property type="molecule type" value="Genomic_DNA"/>
</dbReference>
<reference evidence="2" key="1">
    <citation type="journal article" date="2023" name="G3 (Bethesda)">
        <title>Whole genome assemblies of Zophobas morio and Tenebrio molitor.</title>
        <authorList>
            <person name="Kaur S."/>
            <person name="Stinson S.A."/>
            <person name="diCenzo G.C."/>
        </authorList>
    </citation>
    <scope>NUCLEOTIDE SEQUENCE</scope>
    <source>
        <strain evidence="2">QUZm001</strain>
    </source>
</reference>
<sequence>MRAVTVFLLFFAKVYSQECTLDVSDPASPMIVTLDLKFPSFSNDQSFSFKHNDLFYIMCPRGTQSPYISSETGDEAACREGTEILVISTVAVADFGAIKCRPNAVTTVTTSDEPCANNNGVMFEVGFNVSKSFLSSVKICFDKNKLTPIYCTNNHDISPTRRDADPNYYQMFVCNGTDCGWADGGSLYDTINVDDVYENQEEILKKLGIDKVESQLVKFPLTTALWHLNVANNGQQIRKAPFYDYINVVPAWNTDTFNKLLQTLDTTLGDNEFVGDVVRMGTFGVATLPNSGGDEVELFLGEGKIPVPKWIWMNYDKKEQVLFYYNHPDPDQSETAIADMCSKYNDLNTSVFTCLYESVVDPDMKNLIDNDFNNN</sequence>
<evidence type="ECO:0000313" key="2">
    <source>
        <dbReference type="EMBL" id="KAJ3644834.1"/>
    </source>
</evidence>
<organism evidence="2 3">
    <name type="scientific">Zophobas morio</name>
    <dbReference type="NCBI Taxonomy" id="2755281"/>
    <lineage>
        <taxon>Eukaryota</taxon>
        <taxon>Metazoa</taxon>
        <taxon>Ecdysozoa</taxon>
        <taxon>Arthropoda</taxon>
        <taxon>Hexapoda</taxon>
        <taxon>Insecta</taxon>
        <taxon>Pterygota</taxon>
        <taxon>Neoptera</taxon>
        <taxon>Endopterygota</taxon>
        <taxon>Coleoptera</taxon>
        <taxon>Polyphaga</taxon>
        <taxon>Cucujiformia</taxon>
        <taxon>Tenebrionidae</taxon>
        <taxon>Zophobas</taxon>
    </lineage>
</organism>
<feature type="chain" id="PRO_5041263996" evidence="1">
    <location>
        <begin position="17"/>
        <end position="375"/>
    </location>
</feature>
<proteinExistence type="predicted"/>
<protein>
    <submittedName>
        <fullName evidence="2">Uncharacterized protein</fullName>
    </submittedName>
</protein>
<comment type="caution">
    <text evidence="2">The sequence shown here is derived from an EMBL/GenBank/DDBJ whole genome shotgun (WGS) entry which is preliminary data.</text>
</comment>
<dbReference type="Proteomes" id="UP001168821">
    <property type="component" value="Unassembled WGS sequence"/>
</dbReference>
<keyword evidence="3" id="KW-1185">Reference proteome</keyword>
<evidence type="ECO:0000256" key="1">
    <source>
        <dbReference type="SAM" id="SignalP"/>
    </source>
</evidence>
<evidence type="ECO:0000313" key="3">
    <source>
        <dbReference type="Proteomes" id="UP001168821"/>
    </source>
</evidence>
<feature type="signal peptide" evidence="1">
    <location>
        <begin position="1"/>
        <end position="16"/>
    </location>
</feature>
<keyword evidence="1" id="KW-0732">Signal</keyword>
<gene>
    <name evidence="2" type="ORF">Zmor_022536</name>
</gene>
<accession>A0AA38I160</accession>
<name>A0AA38I160_9CUCU</name>
<dbReference type="AlphaFoldDB" id="A0AA38I160"/>